<feature type="compositionally biased region" description="Polar residues" evidence="1">
    <location>
        <begin position="249"/>
        <end position="263"/>
    </location>
</feature>
<dbReference type="Proteomes" id="UP001150266">
    <property type="component" value="Unassembled WGS sequence"/>
</dbReference>
<reference evidence="2" key="1">
    <citation type="submission" date="2022-08" db="EMBL/GenBank/DDBJ databases">
        <title>A Global Phylogenomic Analysis of the Shiitake Genus Lentinula.</title>
        <authorList>
            <consortium name="DOE Joint Genome Institute"/>
            <person name="Sierra-Patev S."/>
            <person name="Min B."/>
            <person name="Naranjo-Ortiz M."/>
            <person name="Looney B."/>
            <person name="Konkel Z."/>
            <person name="Slot J.C."/>
            <person name="Sakamoto Y."/>
            <person name="Steenwyk J.L."/>
            <person name="Rokas A."/>
            <person name="Carro J."/>
            <person name="Camarero S."/>
            <person name="Ferreira P."/>
            <person name="Molpeceres G."/>
            <person name="Ruiz-Duenas F.J."/>
            <person name="Serrano A."/>
            <person name="Henrissat B."/>
            <person name="Drula E."/>
            <person name="Hughes K.W."/>
            <person name="Mata J.L."/>
            <person name="Ishikawa N.K."/>
            <person name="Vargas-Isla R."/>
            <person name="Ushijima S."/>
            <person name="Smith C.A."/>
            <person name="Ahrendt S."/>
            <person name="Andreopoulos W."/>
            <person name="He G."/>
            <person name="Labutti K."/>
            <person name="Lipzen A."/>
            <person name="Ng V."/>
            <person name="Riley R."/>
            <person name="Sandor L."/>
            <person name="Barry K."/>
            <person name="Martinez A.T."/>
            <person name="Xiao Y."/>
            <person name="Gibbons J.G."/>
            <person name="Terashima K."/>
            <person name="Grigoriev I.V."/>
            <person name="Hibbett D.S."/>
        </authorList>
    </citation>
    <scope>NUCLEOTIDE SEQUENCE</scope>
    <source>
        <strain evidence="2">JLM2183</strain>
    </source>
</reference>
<dbReference type="EMBL" id="JAOTPV010000006">
    <property type="protein sequence ID" value="KAJ4481007.1"/>
    <property type="molecule type" value="Genomic_DNA"/>
</dbReference>
<evidence type="ECO:0000256" key="1">
    <source>
        <dbReference type="SAM" id="MobiDB-lite"/>
    </source>
</evidence>
<feature type="region of interest" description="Disordered" evidence="1">
    <location>
        <begin position="1"/>
        <end position="31"/>
    </location>
</feature>
<gene>
    <name evidence="2" type="ORF">J3R30DRAFT_3865113</name>
</gene>
<comment type="caution">
    <text evidence="2">The sequence shown here is derived from an EMBL/GenBank/DDBJ whole genome shotgun (WGS) entry which is preliminary data.</text>
</comment>
<organism evidence="2 3">
    <name type="scientific">Lentinula aciculospora</name>
    <dbReference type="NCBI Taxonomy" id="153920"/>
    <lineage>
        <taxon>Eukaryota</taxon>
        <taxon>Fungi</taxon>
        <taxon>Dikarya</taxon>
        <taxon>Basidiomycota</taxon>
        <taxon>Agaricomycotina</taxon>
        <taxon>Agaricomycetes</taxon>
        <taxon>Agaricomycetidae</taxon>
        <taxon>Agaricales</taxon>
        <taxon>Marasmiineae</taxon>
        <taxon>Omphalotaceae</taxon>
        <taxon>Lentinula</taxon>
    </lineage>
</organism>
<accession>A0A9W9DQ57</accession>
<proteinExistence type="predicted"/>
<feature type="compositionally biased region" description="Low complexity" evidence="1">
    <location>
        <begin position="236"/>
        <end position="248"/>
    </location>
</feature>
<feature type="compositionally biased region" description="Polar residues" evidence="1">
    <location>
        <begin position="7"/>
        <end position="31"/>
    </location>
</feature>
<evidence type="ECO:0000313" key="2">
    <source>
        <dbReference type="EMBL" id="KAJ4481007.1"/>
    </source>
</evidence>
<feature type="compositionally biased region" description="Acidic residues" evidence="1">
    <location>
        <begin position="185"/>
        <end position="212"/>
    </location>
</feature>
<feature type="region of interest" description="Disordered" evidence="1">
    <location>
        <begin position="169"/>
        <end position="263"/>
    </location>
</feature>
<dbReference type="AlphaFoldDB" id="A0A9W9DQ57"/>
<dbReference type="OrthoDB" id="3069493at2759"/>
<feature type="compositionally biased region" description="Gly residues" evidence="1">
    <location>
        <begin position="213"/>
        <end position="224"/>
    </location>
</feature>
<sequence length="263" mass="28025">MAPPITRQAQRNQMRTLTRTTNNSDVPNQAEESNPFLANAQSFAPYSETISALGGRRRANVFGPTTSTAHSTMEVNLEFAIGRNTETLDYEIQTLYTATGIPVQATRALGSDGTSAKLSATLPTHYPGVPAKTPRTVTRIATTSSAIIPTSPTAAAIFRQLLAQNAPDNTQIPEGQEEDHPKEDNWEDQDGEEDLVGAEENLADLEGSDDNEGPGGGGLGGPGGPVWRRGQRRQSKSTSTSTSQNTTSEALDSDNTSALRRKG</sequence>
<name>A0A9W9DQ57_9AGAR</name>
<keyword evidence="3" id="KW-1185">Reference proteome</keyword>
<evidence type="ECO:0000313" key="3">
    <source>
        <dbReference type="Proteomes" id="UP001150266"/>
    </source>
</evidence>
<protein>
    <submittedName>
        <fullName evidence="2">Uncharacterized protein</fullName>
    </submittedName>
</protein>